<accession>A0ABU1I1A4</accession>
<comment type="caution">
    <text evidence="1">The sequence shown here is derived from an EMBL/GenBank/DDBJ whole genome shotgun (WGS) entry which is preliminary data.</text>
</comment>
<keyword evidence="2" id="KW-1185">Reference proteome</keyword>
<name>A0ABU1I1A4_9MICO</name>
<sequence>MTKFHVMSDDIPRVPVRTKTLLEEWVAEFLEQGKTPGVTVKVAIQDGSDGLDTGLVIVHLTNAPADIYMQPRAIDDPEWEATLTARSDDLTLTPYQMAGLAAEVAFAGNLCTFLQFKSIEWDRMTGMR</sequence>
<reference evidence="1 2" key="1">
    <citation type="submission" date="2023-08" db="EMBL/GenBank/DDBJ databases">
        <title>Functional and genomic diversity of the sorghum phyllosphere microbiome.</title>
        <authorList>
            <person name="Shade A."/>
        </authorList>
    </citation>
    <scope>NUCLEOTIDE SEQUENCE [LARGE SCALE GENOMIC DNA]</scope>
    <source>
        <strain evidence="1 2">SORGH_AS_0919</strain>
    </source>
</reference>
<gene>
    <name evidence="1" type="ORF">QE367_001620</name>
</gene>
<dbReference type="EMBL" id="JAVIZA010000001">
    <property type="protein sequence ID" value="MDR6167416.1"/>
    <property type="molecule type" value="Genomic_DNA"/>
</dbReference>
<organism evidence="1 2">
    <name type="scientific">Microbacterium paludicola</name>
    <dbReference type="NCBI Taxonomy" id="300019"/>
    <lineage>
        <taxon>Bacteria</taxon>
        <taxon>Bacillati</taxon>
        <taxon>Actinomycetota</taxon>
        <taxon>Actinomycetes</taxon>
        <taxon>Micrococcales</taxon>
        <taxon>Microbacteriaceae</taxon>
        <taxon>Microbacterium</taxon>
    </lineage>
</organism>
<proteinExistence type="predicted"/>
<dbReference type="Proteomes" id="UP001260188">
    <property type="component" value="Unassembled WGS sequence"/>
</dbReference>
<protein>
    <submittedName>
        <fullName evidence="1">Membrane protein</fullName>
    </submittedName>
</protein>
<evidence type="ECO:0000313" key="2">
    <source>
        <dbReference type="Proteomes" id="UP001260188"/>
    </source>
</evidence>
<evidence type="ECO:0000313" key="1">
    <source>
        <dbReference type="EMBL" id="MDR6167416.1"/>
    </source>
</evidence>